<feature type="domain" description="MacB-like periplasmic core" evidence="9">
    <location>
        <begin position="483"/>
        <end position="648"/>
    </location>
</feature>
<evidence type="ECO:0000259" key="8">
    <source>
        <dbReference type="Pfam" id="PF02687"/>
    </source>
</evidence>
<keyword evidence="3 7" id="KW-0812">Transmembrane</keyword>
<keyword evidence="5 7" id="KW-0472">Membrane</keyword>
<evidence type="ECO:0000256" key="5">
    <source>
        <dbReference type="ARBA" id="ARBA00023136"/>
    </source>
</evidence>
<evidence type="ECO:0000256" key="4">
    <source>
        <dbReference type="ARBA" id="ARBA00022989"/>
    </source>
</evidence>
<comment type="subcellular location">
    <subcellularLocation>
        <location evidence="1">Cell membrane</location>
        <topology evidence="1">Multi-pass membrane protein</topology>
    </subcellularLocation>
</comment>
<evidence type="ECO:0000259" key="9">
    <source>
        <dbReference type="Pfam" id="PF12704"/>
    </source>
</evidence>
<dbReference type="RefSeq" id="WP_206723372.1">
    <property type="nucleotide sequence ID" value="NZ_CP071090.1"/>
</dbReference>
<protein>
    <submittedName>
        <fullName evidence="10">ABC transporter permease</fullName>
    </submittedName>
</protein>
<dbReference type="InterPro" id="IPR003838">
    <property type="entry name" value="ABC3_permease_C"/>
</dbReference>
<feature type="transmembrane region" description="Helical" evidence="7">
    <location>
        <begin position="282"/>
        <end position="308"/>
    </location>
</feature>
<dbReference type="InterPro" id="IPR050250">
    <property type="entry name" value="Macrolide_Exporter_MacB"/>
</dbReference>
<dbReference type="Pfam" id="PF02687">
    <property type="entry name" value="FtsX"/>
    <property type="match status" value="2"/>
</dbReference>
<evidence type="ECO:0000256" key="1">
    <source>
        <dbReference type="ARBA" id="ARBA00004651"/>
    </source>
</evidence>
<gene>
    <name evidence="10" type="ORF">JY651_42705</name>
</gene>
<comment type="similarity">
    <text evidence="6">Belongs to the ABC-4 integral membrane protein family.</text>
</comment>
<dbReference type="InterPro" id="IPR025857">
    <property type="entry name" value="MacB_PCD"/>
</dbReference>
<evidence type="ECO:0000313" key="11">
    <source>
        <dbReference type="Proteomes" id="UP000662747"/>
    </source>
</evidence>
<evidence type="ECO:0000313" key="10">
    <source>
        <dbReference type="EMBL" id="QSQ21795.1"/>
    </source>
</evidence>
<feature type="transmembrane region" description="Helical" evidence="7">
    <location>
        <begin position="688"/>
        <end position="712"/>
    </location>
</feature>
<proteinExistence type="inferred from homology"/>
<sequence>MFGVTQDLRLALRQLVRTPLVGAVAIASLAIGLGAFTTSFTLINALFLRPPPFTAPEQLLTLEATSTDGSSRGGFSWPTVMDLAEHASTLQAVGAWADRPLSLGDTEASAPQLVAGQLVSAGFFQVLGIHPALGRLLTREDDAAGAAPVVVLGHGLWMRRFAANPAVLGTTVRLNGQPFTVVGIAPPGFHGPTVTVSREAWVSVSQQPRILSGRALLEARGSHWLEGIARVKDGVSPRTAEAELAALGDSLALANPDTLRNRGIRAHALGSVEREMQQPLSALAAVLFVAAVLILVIACVNVSGVLLARAIARRREIAVRLALGAGRRRVVRQLLTEALLLFVLGGAGGLLLSVWATDALLAFEPPIPVHLAVDLRPDARVLLFAFLSALSSGVLFGLLPSLRGAHGDLLPALKMDVSGHKKGSRLRAFFVVGQLAFTLVLLSGSGLLIRAVQHTRGLELGFRPDGVAMASVDLRTGGLDAQQGPAYWSALVERLSALPGVEAAGLASVVPLDMGRRTESLQVPGQTPPPGETAFDVDYSELTPGTFALLGIPLEQGRDVSTADSAQSQRVAVVNQAFVRRFLSEGSPVGRTLTLGKAQVEVVGVVRDAMYHDWGNAPRPAVWVPIAQSYTGNAAVLLRTRDGDETRALTLLREGLSMQAPGLAPMMARPLREHMGLALLPQKVGGTVAGVLGLVGLLLASLGLYGVVAYAVTVRTRELGIRMALGATGGEVVGLVLRQGLSLALVGVAVGVGLALAVGQALRGMLAGLSPADPLTVGGIALLLIGVAILASWLPARRASRVNPLVALRTE</sequence>
<evidence type="ECO:0000256" key="6">
    <source>
        <dbReference type="ARBA" id="ARBA00038076"/>
    </source>
</evidence>
<dbReference type="NCBIfam" id="TIGR03434">
    <property type="entry name" value="ADOP"/>
    <property type="match status" value="1"/>
</dbReference>
<evidence type="ECO:0000256" key="2">
    <source>
        <dbReference type="ARBA" id="ARBA00022475"/>
    </source>
</evidence>
<feature type="transmembrane region" description="Helical" evidence="7">
    <location>
        <begin position="20"/>
        <end position="48"/>
    </location>
</feature>
<dbReference type="EMBL" id="CP071090">
    <property type="protein sequence ID" value="QSQ21795.1"/>
    <property type="molecule type" value="Genomic_DNA"/>
</dbReference>
<dbReference type="InterPro" id="IPR017800">
    <property type="entry name" value="ADOP"/>
</dbReference>
<feature type="transmembrane region" description="Helical" evidence="7">
    <location>
        <begin position="774"/>
        <end position="794"/>
    </location>
</feature>
<feature type="transmembrane region" description="Helical" evidence="7">
    <location>
        <begin position="743"/>
        <end position="762"/>
    </location>
</feature>
<feature type="transmembrane region" description="Helical" evidence="7">
    <location>
        <begin position="381"/>
        <end position="405"/>
    </location>
</feature>
<evidence type="ECO:0000256" key="7">
    <source>
        <dbReference type="SAM" id="Phobius"/>
    </source>
</evidence>
<name>A0ABX7NSC4_9BACT</name>
<feature type="domain" description="ABC3 transporter permease C-terminal" evidence="8">
    <location>
        <begin position="691"/>
        <end position="804"/>
    </location>
</feature>
<organism evidence="10 11">
    <name type="scientific">Pyxidicoccus parkwayensis</name>
    <dbReference type="NCBI Taxonomy" id="2813578"/>
    <lineage>
        <taxon>Bacteria</taxon>
        <taxon>Pseudomonadati</taxon>
        <taxon>Myxococcota</taxon>
        <taxon>Myxococcia</taxon>
        <taxon>Myxococcales</taxon>
        <taxon>Cystobacterineae</taxon>
        <taxon>Myxococcaceae</taxon>
        <taxon>Pyxidicoccus</taxon>
    </lineage>
</organism>
<evidence type="ECO:0000256" key="3">
    <source>
        <dbReference type="ARBA" id="ARBA00022692"/>
    </source>
</evidence>
<dbReference type="PANTHER" id="PTHR30572:SF4">
    <property type="entry name" value="ABC TRANSPORTER PERMEASE YTRF"/>
    <property type="match status" value="1"/>
</dbReference>
<feature type="domain" description="ABC3 transporter permease C-terminal" evidence="8">
    <location>
        <begin position="289"/>
        <end position="405"/>
    </location>
</feature>
<keyword evidence="4 7" id="KW-1133">Transmembrane helix</keyword>
<feature type="domain" description="MacB-like periplasmic core" evidence="9">
    <location>
        <begin position="24"/>
        <end position="246"/>
    </location>
</feature>
<dbReference type="Pfam" id="PF12704">
    <property type="entry name" value="MacB_PCD"/>
    <property type="match status" value="2"/>
</dbReference>
<keyword evidence="11" id="KW-1185">Reference proteome</keyword>
<dbReference type="PANTHER" id="PTHR30572">
    <property type="entry name" value="MEMBRANE COMPONENT OF TRANSPORTER-RELATED"/>
    <property type="match status" value="1"/>
</dbReference>
<reference evidence="10 11" key="1">
    <citation type="submission" date="2021-02" db="EMBL/GenBank/DDBJ databases">
        <title>De Novo genome assembly of isolated myxobacteria.</title>
        <authorList>
            <person name="Stevens D.C."/>
        </authorList>
    </citation>
    <scope>NUCLEOTIDE SEQUENCE [LARGE SCALE GENOMIC DNA]</scope>
    <source>
        <strain evidence="11">SCPEA02</strain>
    </source>
</reference>
<accession>A0ABX7NSC4</accession>
<feature type="transmembrane region" description="Helical" evidence="7">
    <location>
        <begin position="426"/>
        <end position="449"/>
    </location>
</feature>
<dbReference type="Proteomes" id="UP000662747">
    <property type="component" value="Chromosome"/>
</dbReference>
<keyword evidence="2" id="KW-1003">Cell membrane</keyword>
<feature type="transmembrane region" description="Helical" evidence="7">
    <location>
        <begin position="338"/>
        <end position="361"/>
    </location>
</feature>